<dbReference type="SUPFAM" id="SSF53756">
    <property type="entry name" value="UDP-Glycosyltransferase/glycogen phosphorylase"/>
    <property type="match status" value="1"/>
</dbReference>
<evidence type="ECO:0000313" key="2">
    <source>
        <dbReference type="Proteomes" id="UP000185746"/>
    </source>
</evidence>
<organism evidence="1 2">
    <name type="scientific">Sporosarcina ureilytica</name>
    <dbReference type="NCBI Taxonomy" id="298596"/>
    <lineage>
        <taxon>Bacteria</taxon>
        <taxon>Bacillati</taxon>
        <taxon>Bacillota</taxon>
        <taxon>Bacilli</taxon>
        <taxon>Bacillales</taxon>
        <taxon>Caryophanaceae</taxon>
        <taxon>Sporosarcina</taxon>
    </lineage>
</organism>
<sequence>MIPINVNLKKKLAIYVCDTDGKGTYPLRRAKTISQSLPETIEIIFISHQKFDAFLEGSQFISIKNNAELIQVLQKIKPDLLLRDSGSTSKEEVEKIAEIVPAVIHFDDFGEGGKLADLVIQTLYTETNEKPLDHYVVGAESFIADEQIASFKHIGLSKQETEPIPHLIVTFGDEDPSNLSYRALRHLSQLQIPLKVTVLIGENYKHDKTELRMMALGRRNTFIKQKPENVAEFLSTADIVLCASGYTPYEIGVMGIPCIVLAQNEFETALDFPKEQHGFVHLGPGRKVKQSTLLNAVMEPLLHDSLRKKAIERQVALNLGEGKEMVREAILYYLEYPKRETHDGSGKETSDMI</sequence>
<evidence type="ECO:0008006" key="3">
    <source>
        <dbReference type="Google" id="ProtNLM"/>
    </source>
</evidence>
<dbReference type="Gene3D" id="3.40.50.2000">
    <property type="entry name" value="Glycogen Phosphorylase B"/>
    <property type="match status" value="1"/>
</dbReference>
<protein>
    <recommendedName>
        <fullName evidence="3">CMP-N-acetylneuraminic acid synthetase</fullName>
    </recommendedName>
</protein>
<dbReference type="AlphaFoldDB" id="A0A1D8JJL6"/>
<dbReference type="Proteomes" id="UP000185746">
    <property type="component" value="Chromosome"/>
</dbReference>
<gene>
    <name evidence="1" type="ORF">BI350_16020</name>
</gene>
<evidence type="ECO:0000313" key="1">
    <source>
        <dbReference type="EMBL" id="AOV08907.1"/>
    </source>
</evidence>
<proteinExistence type="predicted"/>
<accession>A0A1D8JJL6</accession>
<keyword evidence="2" id="KW-1185">Reference proteome</keyword>
<dbReference type="RefSeq" id="WP_075529074.1">
    <property type="nucleotide sequence ID" value="NZ_CP017560.1"/>
</dbReference>
<reference evidence="1 2" key="1">
    <citation type="submission" date="2016-09" db="EMBL/GenBank/DDBJ databases">
        <title>Complete genome sequence of the Lysinibacillus sphaericus LMG 22257, a specie of Bacillus with ureolytic activity that can effectively biodeposit calcium carbonate.</title>
        <authorList>
            <person name="Yan W."/>
        </authorList>
    </citation>
    <scope>NUCLEOTIDE SEQUENCE [LARGE SCALE GENOMIC DNA]</scope>
    <source>
        <strain evidence="1 2">LMG 22257</strain>
    </source>
</reference>
<dbReference type="EMBL" id="CP017560">
    <property type="protein sequence ID" value="AOV08907.1"/>
    <property type="molecule type" value="Genomic_DNA"/>
</dbReference>
<dbReference type="KEGG" id="surl:BI350_16020"/>
<name>A0A1D8JJL6_9BACL</name>